<proteinExistence type="inferred from homology"/>
<dbReference type="SMART" id="SM00382">
    <property type="entry name" value="AAA"/>
    <property type="match status" value="1"/>
</dbReference>
<keyword evidence="3" id="KW-0547">Nucleotide-binding</keyword>
<evidence type="ECO:0000259" key="5">
    <source>
        <dbReference type="PROSITE" id="PS50893"/>
    </source>
</evidence>
<keyword evidence="2" id="KW-0813">Transport</keyword>
<accession>I5AR29</accession>
<keyword evidence="4" id="KW-0067">ATP-binding</keyword>
<dbReference type="CDD" id="cd03257">
    <property type="entry name" value="ABC_NikE_OppD_transporters"/>
    <property type="match status" value="1"/>
</dbReference>
<evidence type="ECO:0000256" key="4">
    <source>
        <dbReference type="ARBA" id="ARBA00022840"/>
    </source>
</evidence>
<dbReference type="Gene3D" id="3.40.50.300">
    <property type="entry name" value="P-loop containing nucleotide triphosphate hydrolases"/>
    <property type="match status" value="1"/>
</dbReference>
<dbReference type="PROSITE" id="PS50893">
    <property type="entry name" value="ABC_TRANSPORTER_2"/>
    <property type="match status" value="1"/>
</dbReference>
<evidence type="ECO:0000256" key="2">
    <source>
        <dbReference type="ARBA" id="ARBA00022448"/>
    </source>
</evidence>
<dbReference type="GO" id="GO:0055085">
    <property type="term" value="P:transmembrane transport"/>
    <property type="evidence" value="ECO:0007669"/>
    <property type="project" value="UniProtKB-ARBA"/>
</dbReference>
<dbReference type="AlphaFoldDB" id="I5AR29"/>
<sequence>MRLEAKNVHFRYTDKSPWILKDVSLTVEEGESVGIIGPSGYGKSTLARILAGYEKPSSGQVLIDGKPMSDAGYCPIQMIYQHPELAVNPRWKMAKTLNEAWTPDDELLTKMGIEKEWLNRWPSELSGGELQRFCIARVLGPQTRMLLCDEITTMLDVITQAQVWNILTDIAKERKMGMIVITHNMALAKRVCTRIIELPEINHINVSDQIAEIKHVADNTVETVNAV</sequence>
<name>I5AR29_EUBC6</name>
<dbReference type="Proteomes" id="UP000005753">
    <property type="component" value="Chromosome"/>
</dbReference>
<dbReference type="Pfam" id="PF00005">
    <property type="entry name" value="ABC_tran"/>
    <property type="match status" value="1"/>
</dbReference>
<keyword evidence="7" id="KW-1185">Reference proteome</keyword>
<dbReference type="STRING" id="633697.EubceDRAFT1_0396"/>
<evidence type="ECO:0000313" key="6">
    <source>
        <dbReference type="EMBL" id="EIM56252.1"/>
    </source>
</evidence>
<dbReference type="HOGENOM" id="CLU_000604_1_23_9"/>
<dbReference type="InterPro" id="IPR003593">
    <property type="entry name" value="AAA+_ATPase"/>
</dbReference>
<dbReference type="eggNOG" id="COG1124">
    <property type="taxonomic scope" value="Bacteria"/>
</dbReference>
<organism evidence="6 7">
    <name type="scientific">Eubacterium cellulosolvens (strain ATCC 43171 / JCM 9499 / 6)</name>
    <name type="common">Cillobacterium cellulosolvens</name>
    <dbReference type="NCBI Taxonomy" id="633697"/>
    <lineage>
        <taxon>Bacteria</taxon>
        <taxon>Bacillati</taxon>
        <taxon>Bacillota</taxon>
        <taxon>Clostridia</taxon>
        <taxon>Eubacteriales</taxon>
        <taxon>Eubacteriaceae</taxon>
        <taxon>Eubacterium</taxon>
    </lineage>
</organism>
<dbReference type="PANTHER" id="PTHR43776:SF7">
    <property type="entry name" value="D,D-DIPEPTIDE TRANSPORT ATP-BINDING PROTEIN DDPF-RELATED"/>
    <property type="match status" value="1"/>
</dbReference>
<dbReference type="InterPro" id="IPR017871">
    <property type="entry name" value="ABC_transporter-like_CS"/>
</dbReference>
<reference evidence="6 7" key="1">
    <citation type="submission" date="2010-08" db="EMBL/GenBank/DDBJ databases">
        <authorList>
            <consortium name="US DOE Joint Genome Institute (JGI-PGF)"/>
            <person name="Lucas S."/>
            <person name="Copeland A."/>
            <person name="Lapidus A."/>
            <person name="Cheng J.-F."/>
            <person name="Bruce D."/>
            <person name="Goodwin L."/>
            <person name="Pitluck S."/>
            <person name="Land M.L."/>
            <person name="Hauser L."/>
            <person name="Chang Y.-J."/>
            <person name="Anderson I.J."/>
            <person name="Johnson E."/>
            <person name="Mulhopadhyay B."/>
            <person name="Kyrpides N."/>
            <person name="Woyke T.J."/>
        </authorList>
    </citation>
    <scope>NUCLEOTIDE SEQUENCE [LARGE SCALE GENOMIC DNA]</scope>
    <source>
        <strain evidence="6 7">6</strain>
    </source>
</reference>
<evidence type="ECO:0000313" key="7">
    <source>
        <dbReference type="Proteomes" id="UP000005753"/>
    </source>
</evidence>
<evidence type="ECO:0000256" key="3">
    <source>
        <dbReference type="ARBA" id="ARBA00022741"/>
    </source>
</evidence>
<dbReference type="GO" id="GO:0005524">
    <property type="term" value="F:ATP binding"/>
    <property type="evidence" value="ECO:0007669"/>
    <property type="project" value="UniProtKB-KW"/>
</dbReference>
<comment type="similarity">
    <text evidence="1">Belongs to the ABC transporter superfamily.</text>
</comment>
<dbReference type="InterPro" id="IPR050319">
    <property type="entry name" value="ABC_transp_ATP-bind"/>
</dbReference>
<dbReference type="PANTHER" id="PTHR43776">
    <property type="entry name" value="TRANSPORT ATP-BINDING PROTEIN"/>
    <property type="match status" value="1"/>
</dbReference>
<protein>
    <submittedName>
        <fullName evidence="6">ABC-type dipeptide/oligopeptide/nickel transport system, ATPase component</fullName>
    </submittedName>
</protein>
<dbReference type="GO" id="GO:0016887">
    <property type="term" value="F:ATP hydrolysis activity"/>
    <property type="evidence" value="ECO:0007669"/>
    <property type="project" value="InterPro"/>
</dbReference>
<evidence type="ECO:0000256" key="1">
    <source>
        <dbReference type="ARBA" id="ARBA00005417"/>
    </source>
</evidence>
<feature type="domain" description="ABC transporter" evidence="5">
    <location>
        <begin position="3"/>
        <end position="225"/>
    </location>
</feature>
<dbReference type="OrthoDB" id="9806285at2"/>
<dbReference type="PROSITE" id="PS00211">
    <property type="entry name" value="ABC_TRANSPORTER_1"/>
    <property type="match status" value="1"/>
</dbReference>
<dbReference type="InterPro" id="IPR003439">
    <property type="entry name" value="ABC_transporter-like_ATP-bd"/>
</dbReference>
<gene>
    <name evidence="6" type="ORF">EubceDRAFT1_0396</name>
</gene>
<reference evidence="6 7" key="2">
    <citation type="submission" date="2012-02" db="EMBL/GenBank/DDBJ databases">
        <title>Improved High-Quality Draft sequence of Eubacterium cellulosolvens 6.</title>
        <authorList>
            <consortium name="US DOE Joint Genome Institute"/>
            <person name="Lucas S."/>
            <person name="Han J."/>
            <person name="Lapidus A."/>
            <person name="Cheng J.-F."/>
            <person name="Goodwin L."/>
            <person name="Pitluck S."/>
            <person name="Peters L."/>
            <person name="Mikhailova N."/>
            <person name="Gu W."/>
            <person name="Detter J.C."/>
            <person name="Han C."/>
            <person name="Tapia R."/>
            <person name="Land M."/>
            <person name="Hauser L."/>
            <person name="Kyrpides N."/>
            <person name="Ivanova N."/>
            <person name="Pagani I."/>
            <person name="Johnson E."/>
            <person name="Mukhopadhyay B."/>
            <person name="Anderson I."/>
            <person name="Woyke T."/>
        </authorList>
    </citation>
    <scope>NUCLEOTIDE SEQUENCE [LARGE SCALE GENOMIC DNA]</scope>
    <source>
        <strain evidence="6 7">6</strain>
    </source>
</reference>
<dbReference type="InterPro" id="IPR027417">
    <property type="entry name" value="P-loop_NTPase"/>
</dbReference>
<dbReference type="SUPFAM" id="SSF52540">
    <property type="entry name" value="P-loop containing nucleoside triphosphate hydrolases"/>
    <property type="match status" value="1"/>
</dbReference>
<dbReference type="EMBL" id="CM001487">
    <property type="protein sequence ID" value="EIM56252.1"/>
    <property type="molecule type" value="Genomic_DNA"/>
</dbReference>